<comment type="similarity">
    <text evidence="3">Belongs to the UTP5 family.</text>
</comment>
<evidence type="ECO:0000256" key="4">
    <source>
        <dbReference type="SAM" id="MobiDB-lite"/>
    </source>
</evidence>
<reference evidence="7" key="1">
    <citation type="journal article" date="2018" name="Nat. Microbiol.">
        <title>Leveraging single-cell genomics to expand the fungal tree of life.</title>
        <authorList>
            <person name="Ahrendt S.R."/>
            <person name="Quandt C.A."/>
            <person name="Ciobanu D."/>
            <person name="Clum A."/>
            <person name="Salamov A."/>
            <person name="Andreopoulos B."/>
            <person name="Cheng J.F."/>
            <person name="Woyke T."/>
            <person name="Pelin A."/>
            <person name="Henrissat B."/>
            <person name="Reynolds N.K."/>
            <person name="Benny G.L."/>
            <person name="Smith M.E."/>
            <person name="James T.Y."/>
            <person name="Grigoriev I.V."/>
        </authorList>
    </citation>
    <scope>NUCLEOTIDE SEQUENCE [LARGE SCALE GENOMIC DNA]</scope>
    <source>
        <strain evidence="7">Baker2002</strain>
    </source>
</reference>
<dbReference type="EMBL" id="ML004495">
    <property type="protein sequence ID" value="RKP29310.1"/>
    <property type="molecule type" value="Genomic_DNA"/>
</dbReference>
<evidence type="ECO:0000256" key="2">
    <source>
        <dbReference type="ARBA" id="ARBA00023242"/>
    </source>
</evidence>
<dbReference type="PANTHER" id="PTHR44267">
    <property type="entry name" value="WD REPEAT-CONTAINING PROTEIN 43"/>
    <property type="match status" value="1"/>
</dbReference>
<dbReference type="InterPro" id="IPR052414">
    <property type="entry name" value="U3_snoRNA-assoc_WDR"/>
</dbReference>
<comment type="subcellular location">
    <subcellularLocation>
        <location evidence="1">Nucleus</location>
    </subcellularLocation>
</comment>
<dbReference type="InterPro" id="IPR015943">
    <property type="entry name" value="WD40/YVTN_repeat-like_dom_sf"/>
</dbReference>
<organism evidence="6 7">
    <name type="scientific">Metschnikowia bicuspidata</name>
    <dbReference type="NCBI Taxonomy" id="27322"/>
    <lineage>
        <taxon>Eukaryota</taxon>
        <taxon>Fungi</taxon>
        <taxon>Dikarya</taxon>
        <taxon>Ascomycota</taxon>
        <taxon>Saccharomycotina</taxon>
        <taxon>Pichiomycetes</taxon>
        <taxon>Metschnikowiaceae</taxon>
        <taxon>Metschnikowia</taxon>
    </lineage>
</organism>
<feature type="region of interest" description="Disordered" evidence="4">
    <location>
        <begin position="575"/>
        <end position="624"/>
    </location>
</feature>
<feature type="domain" description="Small-subunit processome Utp12" evidence="5">
    <location>
        <begin position="441"/>
        <end position="544"/>
    </location>
</feature>
<dbReference type="Pfam" id="PF04003">
    <property type="entry name" value="Utp12"/>
    <property type="match status" value="1"/>
</dbReference>
<dbReference type="InterPro" id="IPR036322">
    <property type="entry name" value="WD40_repeat_dom_sf"/>
</dbReference>
<proteinExistence type="inferred from homology"/>
<sequence>MLDPLLFVKFSPARTNLALVIQALDCHQVRVQAVVLAQDLLNTLLQLKKGQKVTAVEWLLDSLLGLALISGAVLVYSPASNLIVHELLSPTNMPINDLHYSFVTNSAWCVDANSVVCEWDVHSYTLVQQFSLPELLETTEKIGKLATILHNDTPALLVGTHSVCLVDLVTRELIGSFPGHVQPIIALIPVESDSDLVLTAAEGDRFINVHSIRKNAPRSVLVTASTIRQMTLGGTPDCSVVAVITENGSLEVFKNPLSFDTQPAASSKKKRKQLAAVRSKHSDATIHYSRPKDEIRNPDDAHFFVCGVAATDSHLHMTWLESDSLCRFDAIPWHSGVEFSLAGDLKITKSKQSVKATAHTREGHDVAAPRLYNEHHIVITEGSAFQDELETLDDDEESLADRLEKITGESGKKNGGFRKKLPKHTGGSLAVVLSQALRNSDQALLETVLINRDPTIVQSTIARLDSSLVVILLDKLAEKITRQQLRFDQMNFWLKWIIIIHGGVLLSLPNVSHKLANLHAVLEKKASKLPRLLELQGRLSMLQQQNSLKKEIFKGVDARDEEDAEEDVEYFEEVDDAVEKGILEDDNDTDTNAVDEYEDSNEGEEEGDDMEEEEEEEDENKDEE</sequence>
<dbReference type="PANTHER" id="PTHR44267:SF1">
    <property type="entry name" value="WD REPEAT-CONTAINING PROTEIN 43"/>
    <property type="match status" value="1"/>
</dbReference>
<accession>A0A4P9ZBW3</accession>
<evidence type="ECO:0000313" key="6">
    <source>
        <dbReference type="EMBL" id="RKP29310.1"/>
    </source>
</evidence>
<dbReference type="SUPFAM" id="SSF50978">
    <property type="entry name" value="WD40 repeat-like"/>
    <property type="match status" value="1"/>
</dbReference>
<dbReference type="Proteomes" id="UP000268321">
    <property type="component" value="Unassembled WGS sequence"/>
</dbReference>
<evidence type="ECO:0000313" key="7">
    <source>
        <dbReference type="Proteomes" id="UP000268321"/>
    </source>
</evidence>
<protein>
    <submittedName>
        <fullName evidence="6">Putative U3 snoRNA-associated protein</fullName>
    </submittedName>
</protein>
<dbReference type="OrthoDB" id="30195at2759"/>
<keyword evidence="2" id="KW-0539">Nucleus</keyword>
<feature type="compositionally biased region" description="Acidic residues" evidence="4">
    <location>
        <begin position="584"/>
        <end position="624"/>
    </location>
</feature>
<evidence type="ECO:0000259" key="5">
    <source>
        <dbReference type="Pfam" id="PF04003"/>
    </source>
</evidence>
<dbReference type="InterPro" id="IPR007148">
    <property type="entry name" value="SSU_processome_Utp12"/>
</dbReference>
<evidence type="ECO:0000256" key="3">
    <source>
        <dbReference type="ARBA" id="ARBA00038335"/>
    </source>
</evidence>
<dbReference type="AlphaFoldDB" id="A0A4P9ZBW3"/>
<dbReference type="GO" id="GO:0000462">
    <property type="term" value="P:maturation of SSU-rRNA from tricistronic rRNA transcript (SSU-rRNA, 5.8S rRNA, LSU-rRNA)"/>
    <property type="evidence" value="ECO:0007669"/>
    <property type="project" value="TreeGrafter"/>
</dbReference>
<dbReference type="Gene3D" id="2.130.10.10">
    <property type="entry name" value="YVTN repeat-like/Quinoprotein amine dehydrogenase"/>
    <property type="match status" value="1"/>
</dbReference>
<dbReference type="GO" id="GO:0032040">
    <property type="term" value="C:small-subunit processome"/>
    <property type="evidence" value="ECO:0007669"/>
    <property type="project" value="UniProtKB-ARBA"/>
</dbReference>
<gene>
    <name evidence="6" type="ORF">METBISCDRAFT_28348</name>
</gene>
<evidence type="ECO:0000256" key="1">
    <source>
        <dbReference type="ARBA" id="ARBA00004123"/>
    </source>
</evidence>
<name>A0A4P9ZBW3_9ASCO</name>
<keyword evidence="7" id="KW-1185">Reference proteome</keyword>